<evidence type="ECO:0000313" key="4">
    <source>
        <dbReference type="EMBL" id="POS88421.1"/>
    </source>
</evidence>
<dbReference type="Pfam" id="PF23868">
    <property type="entry name" value="Mmc1_C"/>
    <property type="match status" value="1"/>
</dbReference>
<keyword evidence="1" id="KW-0175">Coiled coil</keyword>
<dbReference type="Pfam" id="PF23867">
    <property type="entry name" value="Mmc1_N"/>
    <property type="match status" value="1"/>
</dbReference>
<dbReference type="EMBL" id="PEDP01000003">
    <property type="protein sequence ID" value="POS88421.1"/>
    <property type="molecule type" value="Genomic_DNA"/>
</dbReference>
<reference evidence="4 5" key="1">
    <citation type="submission" date="2017-10" db="EMBL/GenBank/DDBJ databases">
        <title>Development of genomic resources for the powdery mildew, Erysiphe pulchra.</title>
        <authorList>
            <person name="Wadl P.A."/>
            <person name="Mack B.M."/>
            <person name="Moore G."/>
            <person name="Beltz S.B."/>
        </authorList>
    </citation>
    <scope>NUCLEOTIDE SEQUENCE [LARGE SCALE GENOMIC DNA]</scope>
    <source>
        <strain evidence="4">Cflorida</strain>
    </source>
</reference>
<accession>A0A2S4Q2D3</accession>
<evidence type="ECO:0000256" key="1">
    <source>
        <dbReference type="SAM" id="Coils"/>
    </source>
</evidence>
<organism evidence="4 5">
    <name type="scientific">Erysiphe pulchra</name>
    <dbReference type="NCBI Taxonomy" id="225359"/>
    <lineage>
        <taxon>Eukaryota</taxon>
        <taxon>Fungi</taxon>
        <taxon>Dikarya</taxon>
        <taxon>Ascomycota</taxon>
        <taxon>Pezizomycotina</taxon>
        <taxon>Leotiomycetes</taxon>
        <taxon>Erysiphales</taxon>
        <taxon>Erysiphaceae</taxon>
        <taxon>Erysiphe</taxon>
    </lineage>
</organism>
<keyword evidence="5" id="KW-1185">Reference proteome</keyword>
<dbReference type="AlphaFoldDB" id="A0A2S4Q2D3"/>
<proteinExistence type="predicted"/>
<evidence type="ECO:0000313" key="5">
    <source>
        <dbReference type="Proteomes" id="UP000237438"/>
    </source>
</evidence>
<feature type="coiled-coil region" evidence="1">
    <location>
        <begin position="526"/>
        <end position="553"/>
    </location>
</feature>
<keyword evidence="2" id="KW-0812">Transmembrane</keyword>
<dbReference type="PANTHER" id="PTHR38644">
    <property type="entry name" value="EXPRESSED PROTEIN"/>
    <property type="match status" value="1"/>
</dbReference>
<comment type="caution">
    <text evidence="4">The sequence shown here is derived from an EMBL/GenBank/DDBJ whole genome shotgun (WGS) entry which is preliminary data.</text>
</comment>
<sequence length="810" mass="91242">MHENQGTHELLAQVPLMVSPFISLPVAAILPSTYKKLPSTIPSFSTGILTDRTDNKYVISKSGHAAHPDEIQASCEALRNYVQKIKADADEEIKAWEREVAARELAEKRRIAPGWLDSDARILHPEKPRMDGNLIDSQIDFSNVDASVTQIIHPEVLDREGDELDLMPTQVSRGVFVKNLSSHLGNLRNYYKVCPSCSALAWTESHSPFAKRRRGPATHNVYPVSTKFLSDLKTPRAQLIRSLKELNKHAPSYISQSRLQLALRGLEQKCGEETIRIAVLCITGEKSSFHTAKKLIQLLLADPLKPKELWEQILLSEGPQAILLKLDPETSLGALKDNNLVQELHVSSPLLNGHRAEVLIMESNLPSDKWKEEISSEAFLVPTVKIQSSSTGRFNVVRTPVHRTLLISEGLLGAINLLKVSMNFNHQDTVETAIDLNVSDDHKSSVPSQSINVALATKALERVRQNSTNLPEYETSWSLSGLPKIQSWLQQGITSVDAGMKLYLQKLIESLLEDTSRAIQDDQCKLLAEENSKKASRNDIAKLRQELQNWASRSHSELQDNLELAFKGQRWHRLSWWKLFWRVDDISLIASDILNQNFLINSEQEAIFLAGRIEERGMINRQIQTPSEPHISEHINKEVSNVRMEDEPAPPKRKEFMSCLTDNSILQSKNKSWPLHISVARLYLSHFTIPSLQALGQKIVIQTLCTSSLCTMLSGLVFFSSVSLDLYEVGVVATIGILFSLRRMQRIWEKARDKWEGEVREEGRIALRAVEEIFNVLLKTKPSVPEFEEIKNAEAALMAAQKALRACKLK</sequence>
<gene>
    <name evidence="4" type="ORF">EPUL_000166</name>
</gene>
<dbReference type="STRING" id="225359.A0A2S4Q2D3"/>
<dbReference type="InterPro" id="IPR056196">
    <property type="entry name" value="Mmc1_C"/>
</dbReference>
<evidence type="ECO:0000259" key="3">
    <source>
        <dbReference type="Pfam" id="PF23868"/>
    </source>
</evidence>
<feature type="non-terminal residue" evidence="4">
    <location>
        <position position="810"/>
    </location>
</feature>
<dbReference type="OrthoDB" id="5319015at2759"/>
<keyword evidence="2" id="KW-0472">Membrane</keyword>
<dbReference type="PANTHER" id="PTHR38644:SF1">
    <property type="entry name" value="EXPRESSED PROTEIN"/>
    <property type="match status" value="1"/>
</dbReference>
<dbReference type="Proteomes" id="UP000237438">
    <property type="component" value="Unassembled WGS sequence"/>
</dbReference>
<evidence type="ECO:0000256" key="2">
    <source>
        <dbReference type="SAM" id="Phobius"/>
    </source>
</evidence>
<feature type="domain" description="Mmc1 C-terminal" evidence="3">
    <location>
        <begin position="544"/>
        <end position="764"/>
    </location>
</feature>
<feature type="transmembrane region" description="Helical" evidence="2">
    <location>
        <begin position="712"/>
        <end position="741"/>
    </location>
</feature>
<keyword evidence="2" id="KW-1133">Transmembrane helix</keyword>
<name>A0A2S4Q2D3_9PEZI</name>
<protein>
    <recommendedName>
        <fullName evidence="3">Mmc1 C-terminal domain-containing protein</fullName>
    </recommendedName>
</protein>